<evidence type="ECO:0000256" key="1">
    <source>
        <dbReference type="SAM" id="Phobius"/>
    </source>
</evidence>
<sequence>MDAFIFCMIWFFCGLITAVFCKLTTHALEPDDSELSSILGIIIVVLWPLALGVLVILIGCLVINYILNAIFALIDNLRK</sequence>
<protein>
    <submittedName>
        <fullName evidence="2">Uncharacterized protein</fullName>
    </submittedName>
</protein>
<reference evidence="2 3" key="1">
    <citation type="submission" date="2017-02" db="EMBL/GenBank/DDBJ databases">
        <title>Characterization and complete genome sequence of Yersinia bacteriophage, fHe-Yen9-01.</title>
        <authorList>
            <person name="Jun J.W."/>
            <person name="Wicklund A."/>
            <person name="Skurnik M."/>
        </authorList>
    </citation>
    <scope>NUCLEOTIDE SEQUENCE [LARGE SCALE GENOMIC DNA]</scope>
</reference>
<keyword evidence="1" id="KW-0472">Membrane</keyword>
<keyword evidence="3" id="KW-1185">Reference proteome</keyword>
<feature type="transmembrane region" description="Helical" evidence="1">
    <location>
        <begin position="37"/>
        <end position="70"/>
    </location>
</feature>
<keyword evidence="1" id="KW-1133">Transmembrane helix</keyword>
<evidence type="ECO:0000313" key="2">
    <source>
        <dbReference type="EMBL" id="ARB05872.1"/>
    </source>
</evidence>
<keyword evidence="1" id="KW-0812">Transmembrane</keyword>
<name>A0A1V0DXJ7_9CAUD</name>
<proteinExistence type="predicted"/>
<accession>A0A1V0DXJ7</accession>
<dbReference type="Proteomes" id="UP000222840">
    <property type="component" value="Segment"/>
</dbReference>
<evidence type="ECO:0000313" key="3">
    <source>
        <dbReference type="Proteomes" id="UP000222840"/>
    </source>
</evidence>
<dbReference type="EMBL" id="KY593455">
    <property type="protein sequence ID" value="ARB05872.1"/>
    <property type="molecule type" value="Genomic_DNA"/>
</dbReference>
<gene>
    <name evidence="2" type="ORF">fHeYen901_99</name>
</gene>
<organism evidence="2 3">
    <name type="scientific">Yersinia phage fHe-Yen9-01</name>
    <dbReference type="NCBI Taxonomy" id="1965363"/>
    <lineage>
        <taxon>Viruses</taxon>
        <taxon>Duplodnaviria</taxon>
        <taxon>Heunggongvirae</taxon>
        <taxon>Uroviricota</taxon>
        <taxon>Caudoviricetes</taxon>
        <taxon>Pantevenvirales</taxon>
        <taxon>Straboviridae</taxon>
        <taxon>Tevenvirinae</taxon>
        <taxon>Tegunavirus</taxon>
        <taxon>Tegunavirus fheyen901</taxon>
    </lineage>
</organism>